<name>M7YUW8_TRIUA</name>
<dbReference type="EMBL" id="KD221225">
    <property type="protein sequence ID" value="EMS51362.1"/>
    <property type="molecule type" value="Genomic_DNA"/>
</dbReference>
<organism evidence="1">
    <name type="scientific">Triticum urartu</name>
    <name type="common">Red wild einkorn</name>
    <name type="synonym">Crithodium urartu</name>
    <dbReference type="NCBI Taxonomy" id="4572"/>
    <lineage>
        <taxon>Eukaryota</taxon>
        <taxon>Viridiplantae</taxon>
        <taxon>Streptophyta</taxon>
        <taxon>Embryophyta</taxon>
        <taxon>Tracheophyta</taxon>
        <taxon>Spermatophyta</taxon>
        <taxon>Magnoliopsida</taxon>
        <taxon>Liliopsida</taxon>
        <taxon>Poales</taxon>
        <taxon>Poaceae</taxon>
        <taxon>BOP clade</taxon>
        <taxon>Pooideae</taxon>
        <taxon>Triticodae</taxon>
        <taxon>Triticeae</taxon>
        <taxon>Triticinae</taxon>
        <taxon>Triticum</taxon>
    </lineage>
</organism>
<dbReference type="AlphaFoldDB" id="M7YUW8"/>
<protein>
    <submittedName>
        <fullName evidence="1">Uncharacterized protein</fullName>
    </submittedName>
</protein>
<reference evidence="1" key="1">
    <citation type="journal article" date="2013" name="Nature">
        <title>Draft genome of the wheat A-genome progenitor Triticum urartu.</title>
        <authorList>
            <person name="Ling H.Q."/>
            <person name="Zhao S."/>
            <person name="Liu D."/>
            <person name="Wang J."/>
            <person name="Sun H."/>
            <person name="Zhang C."/>
            <person name="Fan H."/>
            <person name="Li D."/>
            <person name="Dong L."/>
            <person name="Tao Y."/>
            <person name="Gao C."/>
            <person name="Wu H."/>
            <person name="Li Y."/>
            <person name="Cui Y."/>
            <person name="Guo X."/>
            <person name="Zheng S."/>
            <person name="Wang B."/>
            <person name="Yu K."/>
            <person name="Liang Q."/>
            <person name="Yang W."/>
            <person name="Lou X."/>
            <person name="Chen J."/>
            <person name="Feng M."/>
            <person name="Jian J."/>
            <person name="Zhang X."/>
            <person name="Luo G."/>
            <person name="Jiang Y."/>
            <person name="Liu J."/>
            <person name="Wang Z."/>
            <person name="Sha Y."/>
            <person name="Zhang B."/>
            <person name="Wu H."/>
            <person name="Tang D."/>
            <person name="Shen Q."/>
            <person name="Xue P."/>
            <person name="Zou S."/>
            <person name="Wang X."/>
            <person name="Liu X."/>
            <person name="Wang F."/>
            <person name="Yang Y."/>
            <person name="An X."/>
            <person name="Dong Z."/>
            <person name="Zhang K."/>
            <person name="Zhang X."/>
            <person name="Luo M.C."/>
            <person name="Dvorak J."/>
            <person name="Tong Y."/>
            <person name="Wang J."/>
            <person name="Yang H."/>
            <person name="Li Z."/>
            <person name="Wang D."/>
            <person name="Zhang A."/>
            <person name="Wang J."/>
        </authorList>
    </citation>
    <scope>NUCLEOTIDE SEQUENCE</scope>
</reference>
<sequence length="174" mass="19180">MGPAPCSGTALLQPGCLRRHGCPQDDAAGLLSSRACTPASLLKTRSGPLAPAMPAAAAVSLGQTNKCIHRKPPRPVPGPSSTFSKEFAKYHAMRTLERVKYPFGCAKFVYTRTASTSANPRHNLEHLRNVHDYKMGTTTVAEDPCNGIVKSEYRRVNNYFHYCRRENAYFPLRT</sequence>
<proteinExistence type="predicted"/>
<evidence type="ECO:0000313" key="1">
    <source>
        <dbReference type="EMBL" id="EMS51362.1"/>
    </source>
</evidence>
<accession>M7YUW8</accession>
<gene>
    <name evidence="1" type="ORF">TRIUR3_28147</name>
</gene>